<keyword evidence="6" id="KW-0964">Secreted</keyword>
<reference evidence="23 24" key="1">
    <citation type="submission" date="2025-04" db="UniProtKB">
        <authorList>
            <consortium name="RefSeq"/>
        </authorList>
    </citation>
    <scope>IDENTIFICATION</scope>
    <source>
        <tissue evidence="23 24">Spleen</tissue>
    </source>
</reference>
<keyword evidence="9" id="KW-0677">Repeat</keyword>
<sequence length="542" mass="62745">MEFWCFLALSALFIESTAAIQARHYNAMENEAFIVVCPGRKTGFEVYWTYFKSNKNITTSERNRIYSSGAKLKFLPTSMNDSGIYTCIKKSSNLSYSIYVNITIYPQTCVIPNDLLYTVISGTSKKSMLHCPRIEYYGEIAHVDWFKNCKALKGQHYFAKKDYLIIQNPTAADTGDYTCKFIYSENGPNFTVTASRSFIFQGESNYSMRPEIIYPVNNHLIEVELGTNVNMSCKACLGKGSQMIDQVGWCIKEKNSINCIKNSRFHEENKEIKSITNLYCRNVILRTANLRKEDLSLEFYCWALNEHGAKEHRVRIRIKKTTGQLSTYYILAGFSTLLILIIILIVILKIFWIDLILLWREVARPYKSRNDGKLYDAYIIYPRNYKNRTESVNSMEYFVHQILPEVLEKKCGYNLCIYGRDLLPGEDAASEMVKSIQKSRRQIIILNPQVEHGEEFAYEQEIALHCALIQNDSKVILIEMETTDDTRELPDSLKHIIKKQGTIEWKGDHVTKKRSFNSNFWKRVQYLMPAKSKSLDPLHSSI</sequence>
<evidence type="ECO:0000256" key="14">
    <source>
        <dbReference type="ARBA" id="ARBA00023157"/>
    </source>
</evidence>
<dbReference type="Proteomes" id="UP000515140">
    <property type="component" value="Unplaced"/>
</dbReference>
<dbReference type="InterPro" id="IPR007110">
    <property type="entry name" value="Ig-like_dom"/>
</dbReference>
<feature type="chain" id="PRO_5044648330" evidence="19">
    <location>
        <begin position="20"/>
        <end position="542"/>
    </location>
</feature>
<organism evidence="22 25">
    <name type="scientific">Phascolarctos cinereus</name>
    <name type="common">Koala</name>
    <dbReference type="NCBI Taxonomy" id="38626"/>
    <lineage>
        <taxon>Eukaryota</taxon>
        <taxon>Metazoa</taxon>
        <taxon>Chordata</taxon>
        <taxon>Craniata</taxon>
        <taxon>Vertebrata</taxon>
        <taxon>Euteleostomi</taxon>
        <taxon>Mammalia</taxon>
        <taxon>Metatheria</taxon>
        <taxon>Diprotodontia</taxon>
        <taxon>Phascolarctidae</taxon>
        <taxon>Phascolarctos</taxon>
    </lineage>
</organism>
<dbReference type="SMART" id="SM00408">
    <property type="entry name" value="IGc2"/>
    <property type="match status" value="1"/>
</dbReference>
<dbReference type="PRINTS" id="PR01537">
    <property type="entry name" value="INTRLKN1R1F"/>
</dbReference>
<evidence type="ECO:0000313" key="24">
    <source>
        <dbReference type="RefSeq" id="XP_020843541.1"/>
    </source>
</evidence>
<keyword evidence="14" id="KW-1015">Disulfide bond</keyword>
<dbReference type="GO" id="GO:0005886">
    <property type="term" value="C:plasma membrane"/>
    <property type="evidence" value="ECO:0007669"/>
    <property type="project" value="UniProtKB-SubCell"/>
</dbReference>
<keyword evidence="12" id="KW-0520">NAD</keyword>
<keyword evidence="15" id="KW-0675">Receptor</keyword>
<evidence type="ECO:0000256" key="17">
    <source>
        <dbReference type="ARBA" id="ARBA00023319"/>
    </source>
</evidence>
<feature type="domain" description="Ig-like" evidence="21">
    <location>
        <begin position="15"/>
        <end position="103"/>
    </location>
</feature>
<dbReference type="InterPro" id="IPR004074">
    <property type="entry name" value="IL-1_rcpt_I/II-typ"/>
</dbReference>
<evidence type="ECO:0000313" key="22">
    <source>
        <dbReference type="Proteomes" id="UP000515140"/>
    </source>
</evidence>
<accession>A0A6P5KFV0</accession>
<keyword evidence="5" id="KW-1003">Cell membrane</keyword>
<evidence type="ECO:0000256" key="12">
    <source>
        <dbReference type="ARBA" id="ARBA00023027"/>
    </source>
</evidence>
<comment type="subcellular location">
    <subcellularLocation>
        <location evidence="1">Cell membrane</location>
    </subcellularLocation>
    <subcellularLocation>
        <location evidence="2">Membrane</location>
        <topology evidence="2">Single-pass type I membrane protein</topology>
    </subcellularLocation>
    <subcellularLocation>
        <location evidence="3">Secreted</location>
    </subcellularLocation>
</comment>
<dbReference type="Pfam" id="PF01582">
    <property type="entry name" value="TIR"/>
    <property type="match status" value="1"/>
</dbReference>
<evidence type="ECO:0000256" key="16">
    <source>
        <dbReference type="ARBA" id="ARBA00023180"/>
    </source>
</evidence>
<dbReference type="FunFam" id="2.60.40.10:FF:000284">
    <property type="entry name" value="interleukin-1 receptor accessory protein-like 1"/>
    <property type="match status" value="1"/>
</dbReference>
<evidence type="ECO:0000256" key="5">
    <source>
        <dbReference type="ARBA" id="ARBA00022475"/>
    </source>
</evidence>
<evidence type="ECO:0000256" key="10">
    <source>
        <dbReference type="ARBA" id="ARBA00022801"/>
    </source>
</evidence>
<dbReference type="GO" id="GO:0005576">
    <property type="term" value="C:extracellular region"/>
    <property type="evidence" value="ECO:0007669"/>
    <property type="project" value="UniProtKB-SubCell"/>
</dbReference>
<dbReference type="SMART" id="SM00409">
    <property type="entry name" value="IG"/>
    <property type="match status" value="3"/>
</dbReference>
<dbReference type="Gene3D" id="2.60.40.10">
    <property type="entry name" value="Immunoglobulins"/>
    <property type="match status" value="3"/>
</dbReference>
<evidence type="ECO:0000256" key="3">
    <source>
        <dbReference type="ARBA" id="ARBA00004613"/>
    </source>
</evidence>
<feature type="transmembrane region" description="Helical" evidence="18">
    <location>
        <begin position="328"/>
        <end position="359"/>
    </location>
</feature>
<evidence type="ECO:0000256" key="1">
    <source>
        <dbReference type="ARBA" id="ARBA00004236"/>
    </source>
</evidence>
<name>A0A6P5KFV0_PHACI</name>
<dbReference type="InterPro" id="IPR036179">
    <property type="entry name" value="Ig-like_dom_sf"/>
</dbReference>
<evidence type="ECO:0000256" key="11">
    <source>
        <dbReference type="ARBA" id="ARBA00022989"/>
    </source>
</evidence>
<comment type="similarity">
    <text evidence="4">Belongs to the interleukin-1 receptor family.</text>
</comment>
<feature type="signal peptide" evidence="19">
    <location>
        <begin position="1"/>
        <end position="19"/>
    </location>
</feature>
<evidence type="ECO:0000256" key="18">
    <source>
        <dbReference type="SAM" id="Phobius"/>
    </source>
</evidence>
<feature type="domain" description="Ig-like" evidence="21">
    <location>
        <begin position="106"/>
        <end position="195"/>
    </location>
</feature>
<dbReference type="InterPro" id="IPR003598">
    <property type="entry name" value="Ig_sub2"/>
</dbReference>
<dbReference type="InterPro" id="IPR013783">
    <property type="entry name" value="Ig-like_fold"/>
</dbReference>
<dbReference type="FunFam" id="3.40.50.10140:FF:000002">
    <property type="entry name" value="Interleukin 1 receptor accessory protein"/>
    <property type="match status" value="1"/>
</dbReference>
<keyword evidence="13 18" id="KW-0472">Membrane</keyword>
<dbReference type="GeneTree" id="ENSGT01090000259985"/>
<dbReference type="PRINTS" id="PR01536">
    <property type="entry name" value="INTRLKN1R12F"/>
</dbReference>
<dbReference type="PROSITE" id="PS50835">
    <property type="entry name" value="IG_LIKE"/>
    <property type="match status" value="2"/>
</dbReference>
<evidence type="ECO:0000256" key="2">
    <source>
        <dbReference type="ARBA" id="ARBA00004479"/>
    </source>
</evidence>
<dbReference type="FunFam" id="2.60.40.10:FF:000188">
    <property type="entry name" value="Interleukin-1 receptor accessory protein-like 1"/>
    <property type="match status" value="1"/>
</dbReference>
<dbReference type="AlphaFoldDB" id="A0A6P5KFV0"/>
<evidence type="ECO:0000259" key="20">
    <source>
        <dbReference type="PROSITE" id="PS50104"/>
    </source>
</evidence>
<gene>
    <name evidence="23 24 25" type="primary">IL1RL1</name>
</gene>
<dbReference type="KEGG" id="pcw:110209398"/>
<evidence type="ECO:0000256" key="6">
    <source>
        <dbReference type="ARBA" id="ARBA00022525"/>
    </source>
</evidence>
<keyword evidence="8 19" id="KW-0732">Signal</keyword>
<evidence type="ECO:0000256" key="8">
    <source>
        <dbReference type="ARBA" id="ARBA00022729"/>
    </source>
</evidence>
<evidence type="ECO:0000256" key="15">
    <source>
        <dbReference type="ARBA" id="ARBA00023170"/>
    </source>
</evidence>
<dbReference type="InterPro" id="IPR035897">
    <property type="entry name" value="Toll_tir_struct_dom_sf"/>
</dbReference>
<keyword evidence="22" id="KW-1185">Reference proteome</keyword>
<evidence type="ECO:0000256" key="7">
    <source>
        <dbReference type="ARBA" id="ARBA00022692"/>
    </source>
</evidence>
<keyword evidence="7 18" id="KW-0812">Transmembrane</keyword>
<dbReference type="InterPro" id="IPR015621">
    <property type="entry name" value="IL-1_rcpt_fam"/>
</dbReference>
<protein>
    <submittedName>
        <fullName evidence="23 24">Interleukin-1 receptor-like 1 isoform X1</fullName>
    </submittedName>
</protein>
<dbReference type="RefSeq" id="XP_020843542.1">
    <property type="nucleotide sequence ID" value="XM_020987883.1"/>
</dbReference>
<dbReference type="RefSeq" id="XP_020843541.1">
    <property type="nucleotide sequence ID" value="XM_020987882.1"/>
</dbReference>
<dbReference type="PROSITE" id="PS50104">
    <property type="entry name" value="TIR"/>
    <property type="match status" value="1"/>
</dbReference>
<dbReference type="PANTHER" id="PTHR11890">
    <property type="entry name" value="INTERLEUKIN-1 RECEPTOR FAMILY MEMBER"/>
    <property type="match status" value="1"/>
</dbReference>
<evidence type="ECO:0000259" key="21">
    <source>
        <dbReference type="PROSITE" id="PS50835"/>
    </source>
</evidence>
<dbReference type="GO" id="GO:0002113">
    <property type="term" value="F:interleukin-33 binding"/>
    <property type="evidence" value="ECO:0007669"/>
    <property type="project" value="TreeGrafter"/>
</dbReference>
<dbReference type="InterPro" id="IPR003599">
    <property type="entry name" value="Ig_sub"/>
</dbReference>
<keyword evidence="10" id="KW-0378">Hydrolase</keyword>
<dbReference type="PANTHER" id="PTHR11890:SF7">
    <property type="entry name" value="INTERLEUKIN-1 RECEPTOR-LIKE 1"/>
    <property type="match status" value="1"/>
</dbReference>
<dbReference type="GeneID" id="110209398"/>
<dbReference type="GO" id="GO:0004908">
    <property type="term" value="F:interleukin-1 receptor activity"/>
    <property type="evidence" value="ECO:0007669"/>
    <property type="project" value="InterPro"/>
</dbReference>
<evidence type="ECO:0000256" key="9">
    <source>
        <dbReference type="ARBA" id="ARBA00022737"/>
    </source>
</evidence>
<dbReference type="Gene3D" id="3.40.50.10140">
    <property type="entry name" value="Toll/interleukin-1 receptor homology (TIR) domain"/>
    <property type="match status" value="1"/>
</dbReference>
<evidence type="ECO:0000313" key="25">
    <source>
        <dbReference type="RefSeq" id="XP_020843542.1"/>
    </source>
</evidence>
<dbReference type="SMART" id="SM00255">
    <property type="entry name" value="TIR"/>
    <property type="match status" value="1"/>
</dbReference>
<keyword evidence="16" id="KW-0325">Glycoprotein</keyword>
<dbReference type="RefSeq" id="XP_020843540.1">
    <property type="nucleotide sequence ID" value="XM_020987881.1"/>
</dbReference>
<evidence type="ECO:0000256" key="4">
    <source>
        <dbReference type="ARBA" id="ARBA00009752"/>
    </source>
</evidence>
<dbReference type="GO" id="GO:0016787">
    <property type="term" value="F:hydrolase activity"/>
    <property type="evidence" value="ECO:0007669"/>
    <property type="project" value="UniProtKB-KW"/>
</dbReference>
<feature type="domain" description="TIR" evidence="20">
    <location>
        <begin position="373"/>
        <end position="528"/>
    </location>
</feature>
<dbReference type="InterPro" id="IPR000157">
    <property type="entry name" value="TIR_dom"/>
</dbReference>
<proteinExistence type="inferred from homology"/>
<keyword evidence="17" id="KW-0393">Immunoglobulin domain</keyword>
<dbReference type="SUPFAM" id="SSF52200">
    <property type="entry name" value="Toll/Interleukin receptor TIR domain"/>
    <property type="match status" value="1"/>
</dbReference>
<dbReference type="SUPFAM" id="SSF48726">
    <property type="entry name" value="Immunoglobulin"/>
    <property type="match status" value="3"/>
</dbReference>
<keyword evidence="11 18" id="KW-1133">Transmembrane helix</keyword>
<evidence type="ECO:0000256" key="13">
    <source>
        <dbReference type="ARBA" id="ARBA00023136"/>
    </source>
</evidence>
<dbReference type="CTD" id="9173"/>
<evidence type="ECO:0000313" key="23">
    <source>
        <dbReference type="RefSeq" id="XP_020843540.1"/>
    </source>
</evidence>
<evidence type="ECO:0000256" key="19">
    <source>
        <dbReference type="SAM" id="SignalP"/>
    </source>
</evidence>